<keyword evidence="2" id="KW-0808">Transferase</keyword>
<dbReference type="SUPFAM" id="SSF53448">
    <property type="entry name" value="Nucleotide-diphospho-sugar transferases"/>
    <property type="match status" value="1"/>
</dbReference>
<name>A0A1G9HZI1_9FIRM</name>
<dbReference type="GO" id="GO:0016740">
    <property type="term" value="F:transferase activity"/>
    <property type="evidence" value="ECO:0007669"/>
    <property type="project" value="UniProtKB-KW"/>
</dbReference>
<dbReference type="InterPro" id="IPR001173">
    <property type="entry name" value="Glyco_trans_2-like"/>
</dbReference>
<dbReference type="STRING" id="321763.SAMN04488692_10275"/>
<organism evidence="2 3">
    <name type="scientific">Halarsenatibacter silvermanii</name>
    <dbReference type="NCBI Taxonomy" id="321763"/>
    <lineage>
        <taxon>Bacteria</taxon>
        <taxon>Bacillati</taxon>
        <taxon>Bacillota</taxon>
        <taxon>Clostridia</taxon>
        <taxon>Halanaerobiales</taxon>
        <taxon>Halarsenatibacteraceae</taxon>
        <taxon>Halarsenatibacter</taxon>
    </lineage>
</organism>
<gene>
    <name evidence="2" type="ORF">SAMN04488692_10275</name>
</gene>
<dbReference type="OrthoDB" id="9815923at2"/>
<dbReference type="PANTHER" id="PTHR43630">
    <property type="entry name" value="POLY-BETA-1,6-N-ACETYL-D-GLUCOSAMINE SYNTHASE"/>
    <property type="match status" value="1"/>
</dbReference>
<evidence type="ECO:0000259" key="1">
    <source>
        <dbReference type="Pfam" id="PF00535"/>
    </source>
</evidence>
<reference evidence="2 3" key="1">
    <citation type="submission" date="2016-10" db="EMBL/GenBank/DDBJ databases">
        <authorList>
            <person name="de Groot N.N."/>
        </authorList>
    </citation>
    <scope>NUCLEOTIDE SEQUENCE [LARGE SCALE GENOMIC DNA]</scope>
    <source>
        <strain evidence="2 3">SLAS-1</strain>
    </source>
</reference>
<dbReference type="AlphaFoldDB" id="A0A1G9HZI1"/>
<dbReference type="InterPro" id="IPR029044">
    <property type="entry name" value="Nucleotide-diphossugar_trans"/>
</dbReference>
<accession>A0A1G9HZI1</accession>
<dbReference type="EMBL" id="FNGO01000002">
    <property type="protein sequence ID" value="SDL18371.1"/>
    <property type="molecule type" value="Genomic_DNA"/>
</dbReference>
<dbReference type="Gene3D" id="3.90.550.10">
    <property type="entry name" value="Spore Coat Polysaccharide Biosynthesis Protein SpsA, Chain A"/>
    <property type="match status" value="1"/>
</dbReference>
<dbReference type="CDD" id="cd02511">
    <property type="entry name" value="Beta4Glucosyltransferase"/>
    <property type="match status" value="1"/>
</dbReference>
<dbReference type="RefSeq" id="WP_089757920.1">
    <property type="nucleotide sequence ID" value="NZ_FNGO01000002.1"/>
</dbReference>
<evidence type="ECO:0000313" key="2">
    <source>
        <dbReference type="EMBL" id="SDL18371.1"/>
    </source>
</evidence>
<protein>
    <submittedName>
        <fullName evidence="2">Glycosyltransferase involved in cell wall bisynthesis</fullName>
    </submittedName>
</protein>
<dbReference type="PANTHER" id="PTHR43630:SF2">
    <property type="entry name" value="GLYCOSYLTRANSFERASE"/>
    <property type="match status" value="1"/>
</dbReference>
<keyword evidence="3" id="KW-1185">Reference proteome</keyword>
<dbReference type="Pfam" id="PF00535">
    <property type="entry name" value="Glycos_transf_2"/>
    <property type="match status" value="1"/>
</dbReference>
<evidence type="ECO:0000313" key="3">
    <source>
        <dbReference type="Proteomes" id="UP000199476"/>
    </source>
</evidence>
<proteinExistence type="predicted"/>
<sequence>MSLGALVLTYNEEDMIESCLESIKWVDEIVIVDSFSDDSTISICRKYTDKIFQKEMNNFSSQRNFGINKITAEWILIVDADERIPKELKQEISTVISSDPEKKVFKFPRKNFFMGKWMKHCGWYPDYTVRLFYNISEHRYSGQVHETLSFKGEAGKLKTPLIHKTYKDINDFVDKINYYTDLAKENSSCPNLFVLFIRPILEFIKRYLFQLGFLSGKEGLILSMLLSYYSFLKYAKRCE</sequence>
<dbReference type="Proteomes" id="UP000199476">
    <property type="component" value="Unassembled WGS sequence"/>
</dbReference>
<feature type="domain" description="Glycosyltransferase 2-like" evidence="1">
    <location>
        <begin position="7"/>
        <end position="105"/>
    </location>
</feature>